<keyword evidence="3" id="KW-1185">Reference proteome</keyword>
<dbReference type="Pfam" id="PF00583">
    <property type="entry name" value="Acetyltransf_1"/>
    <property type="match status" value="1"/>
</dbReference>
<organism evidence="2 3">
    <name type="scientific">Calocera viscosa (strain TUFC12733)</name>
    <dbReference type="NCBI Taxonomy" id="1330018"/>
    <lineage>
        <taxon>Eukaryota</taxon>
        <taxon>Fungi</taxon>
        <taxon>Dikarya</taxon>
        <taxon>Basidiomycota</taxon>
        <taxon>Agaricomycotina</taxon>
        <taxon>Dacrymycetes</taxon>
        <taxon>Dacrymycetales</taxon>
        <taxon>Dacrymycetaceae</taxon>
        <taxon>Calocera</taxon>
    </lineage>
</organism>
<dbReference type="InterPro" id="IPR016181">
    <property type="entry name" value="Acyl_CoA_acyltransferase"/>
</dbReference>
<gene>
    <name evidence="2" type="ORF">CALVIDRAFT_602901</name>
</gene>
<dbReference type="EMBL" id="KV417340">
    <property type="protein sequence ID" value="KZO90502.1"/>
    <property type="molecule type" value="Genomic_DNA"/>
</dbReference>
<dbReference type="AlphaFoldDB" id="A0A167GFI4"/>
<dbReference type="Proteomes" id="UP000076738">
    <property type="component" value="Unassembled WGS sequence"/>
</dbReference>
<evidence type="ECO:0000313" key="3">
    <source>
        <dbReference type="Proteomes" id="UP000076738"/>
    </source>
</evidence>
<evidence type="ECO:0000259" key="1">
    <source>
        <dbReference type="PROSITE" id="PS51186"/>
    </source>
</evidence>
<dbReference type="InterPro" id="IPR000182">
    <property type="entry name" value="GNAT_dom"/>
</dbReference>
<accession>A0A167GFI4</accession>
<name>A0A167GFI4_CALVF</name>
<protein>
    <submittedName>
        <fullName evidence="2">Acyl-CoA N-acyltransferase</fullName>
    </submittedName>
</protein>
<dbReference type="PANTHER" id="PTHR13170">
    <property type="entry name" value="O-GLCNACASE"/>
    <property type="match status" value="1"/>
</dbReference>
<keyword evidence="2" id="KW-0012">Acyltransferase</keyword>
<feature type="domain" description="N-acetyltransferase" evidence="1">
    <location>
        <begin position="77"/>
        <end position="209"/>
    </location>
</feature>
<evidence type="ECO:0000313" key="2">
    <source>
        <dbReference type="EMBL" id="KZO90502.1"/>
    </source>
</evidence>
<dbReference type="STRING" id="1330018.A0A167GFI4"/>
<dbReference type="CDD" id="cd04301">
    <property type="entry name" value="NAT_SF"/>
    <property type="match status" value="1"/>
</dbReference>
<dbReference type="SUPFAM" id="SSF55729">
    <property type="entry name" value="Acyl-CoA N-acyltransferases (Nat)"/>
    <property type="match status" value="1"/>
</dbReference>
<dbReference type="PROSITE" id="PS51186">
    <property type="entry name" value="GNAT"/>
    <property type="match status" value="1"/>
</dbReference>
<dbReference type="OrthoDB" id="9975416at2759"/>
<sequence length="223" mass="25326">MPLHLRPGTAADAPALSKICLLTGNFGTSAEHLHTHRELLGLVYAEPYVRMQGTYAFVLVHTPEQKQKEGPEQVVGYIIGAYDTPAFEAEMAREWFPPLAEKYPVGGEGTLLDKWFYRLFANPPRTAEDVTSLYPSHLHIDILPSYQRSGWGRKMVDTVVRHLSSRGYRGVWAGIDSRNEEGRKWYVKLGFRRVESTVGEYWVMDFERWDGERGRPVGQVTAG</sequence>
<dbReference type="InterPro" id="IPR051822">
    <property type="entry name" value="Glycosyl_Hydrolase_84"/>
</dbReference>
<reference evidence="2 3" key="1">
    <citation type="journal article" date="2016" name="Mol. Biol. Evol.">
        <title>Comparative Genomics of Early-Diverging Mushroom-Forming Fungi Provides Insights into the Origins of Lignocellulose Decay Capabilities.</title>
        <authorList>
            <person name="Nagy L.G."/>
            <person name="Riley R."/>
            <person name="Tritt A."/>
            <person name="Adam C."/>
            <person name="Daum C."/>
            <person name="Floudas D."/>
            <person name="Sun H."/>
            <person name="Yadav J.S."/>
            <person name="Pangilinan J."/>
            <person name="Larsson K.H."/>
            <person name="Matsuura K."/>
            <person name="Barry K."/>
            <person name="Labutti K."/>
            <person name="Kuo R."/>
            <person name="Ohm R.A."/>
            <person name="Bhattacharya S.S."/>
            <person name="Shirouzu T."/>
            <person name="Yoshinaga Y."/>
            <person name="Martin F.M."/>
            <person name="Grigoriev I.V."/>
            <person name="Hibbett D.S."/>
        </authorList>
    </citation>
    <scope>NUCLEOTIDE SEQUENCE [LARGE SCALE GENOMIC DNA]</scope>
    <source>
        <strain evidence="2 3">TUFC12733</strain>
    </source>
</reference>
<keyword evidence="2" id="KW-0808">Transferase</keyword>
<proteinExistence type="predicted"/>
<dbReference type="GO" id="GO:0016747">
    <property type="term" value="F:acyltransferase activity, transferring groups other than amino-acyl groups"/>
    <property type="evidence" value="ECO:0007669"/>
    <property type="project" value="InterPro"/>
</dbReference>
<dbReference type="Gene3D" id="3.40.630.30">
    <property type="match status" value="1"/>
</dbReference>
<dbReference type="PANTHER" id="PTHR13170:SF16">
    <property type="entry name" value="PROTEIN O-GLCNACASE"/>
    <property type="match status" value="1"/>
</dbReference>